<evidence type="ECO:0000313" key="2">
    <source>
        <dbReference type="EMBL" id="KKQ91005.1"/>
    </source>
</evidence>
<feature type="domain" description="Glycosyltransferase 2-like" evidence="1">
    <location>
        <begin position="7"/>
        <end position="171"/>
    </location>
</feature>
<organism evidence="2 3">
    <name type="scientific">Candidatus Shapirobacteria bacterium GW2011_GWE1_38_92</name>
    <dbReference type="NCBI Taxonomy" id="1618489"/>
    <lineage>
        <taxon>Bacteria</taxon>
        <taxon>Candidatus Shapironibacteriota</taxon>
    </lineage>
</organism>
<name>A0A0G0LSP5_9BACT</name>
<accession>A0A0G0LSP5</accession>
<dbReference type="PANTHER" id="PTHR10859">
    <property type="entry name" value="GLYCOSYL TRANSFERASE"/>
    <property type="match status" value="1"/>
</dbReference>
<reference evidence="2 3" key="1">
    <citation type="journal article" date="2015" name="Nature">
        <title>rRNA introns, odd ribosomes, and small enigmatic genomes across a large radiation of phyla.</title>
        <authorList>
            <person name="Brown C.T."/>
            <person name="Hug L.A."/>
            <person name="Thomas B.C."/>
            <person name="Sharon I."/>
            <person name="Castelle C.J."/>
            <person name="Singh A."/>
            <person name="Wilkins M.J."/>
            <person name="Williams K.H."/>
            <person name="Banfield J.F."/>
        </authorList>
    </citation>
    <scope>NUCLEOTIDE SEQUENCE [LARGE SCALE GENOMIC DNA]</scope>
</reference>
<comment type="caution">
    <text evidence="2">The sequence shown here is derived from an EMBL/GenBank/DDBJ whole genome shotgun (WGS) entry which is preliminary data.</text>
</comment>
<sequence>MNQNSLTIIIPCYNEENNLKRGVLDQVNDYLSKQKYNWEVIICNDESTDNSLDLIKQFVNKHPNFRYLDLPHGGKPSAVWSGIQNAKFDIVLFTDMDQSTPIDQVAKLLPHIDKYDVVIGSRGILREGNSILRKIGGPVFLFLRRLFMLSNIIDTQCGFKMFKTNVAKNLFPNLQFFKDTDEKKGWRVSAFDVELLFMAQKWGYSIKEVVVNWRNEDTSNTKGDADDRYKKESIQMINEIKRVLINNLKGVYDKKSI</sequence>
<dbReference type="PANTHER" id="PTHR10859:SF91">
    <property type="entry name" value="DOLICHYL-PHOSPHATE BETA-GLUCOSYLTRANSFERASE"/>
    <property type="match status" value="1"/>
</dbReference>
<dbReference type="Pfam" id="PF00535">
    <property type="entry name" value="Glycos_transf_2"/>
    <property type="match status" value="1"/>
</dbReference>
<dbReference type="AlphaFoldDB" id="A0A0G0LSP5"/>
<dbReference type="Proteomes" id="UP000033841">
    <property type="component" value="Unassembled WGS sequence"/>
</dbReference>
<dbReference type="InterPro" id="IPR001173">
    <property type="entry name" value="Glyco_trans_2-like"/>
</dbReference>
<dbReference type="InterPro" id="IPR029044">
    <property type="entry name" value="Nucleotide-diphossugar_trans"/>
</dbReference>
<gene>
    <name evidence="2" type="ORF">UT14_C0026G0009</name>
</gene>
<dbReference type="GO" id="GO:0006487">
    <property type="term" value="P:protein N-linked glycosylation"/>
    <property type="evidence" value="ECO:0007669"/>
    <property type="project" value="TreeGrafter"/>
</dbReference>
<dbReference type="GO" id="GO:0016740">
    <property type="term" value="F:transferase activity"/>
    <property type="evidence" value="ECO:0007669"/>
    <property type="project" value="UniProtKB-KW"/>
</dbReference>
<dbReference type="SUPFAM" id="SSF53448">
    <property type="entry name" value="Nucleotide-diphospho-sugar transferases"/>
    <property type="match status" value="1"/>
</dbReference>
<dbReference type="Gene3D" id="3.90.550.10">
    <property type="entry name" value="Spore Coat Polysaccharide Biosynthesis Protein SpsA, Chain A"/>
    <property type="match status" value="1"/>
</dbReference>
<dbReference type="EMBL" id="LBVR01000026">
    <property type="protein sequence ID" value="KKQ91005.1"/>
    <property type="molecule type" value="Genomic_DNA"/>
</dbReference>
<evidence type="ECO:0000313" key="3">
    <source>
        <dbReference type="Proteomes" id="UP000033841"/>
    </source>
</evidence>
<proteinExistence type="predicted"/>
<evidence type="ECO:0000259" key="1">
    <source>
        <dbReference type="Pfam" id="PF00535"/>
    </source>
</evidence>
<keyword evidence="2" id="KW-0808">Transferase</keyword>
<protein>
    <submittedName>
        <fullName evidence="2">Glycosyl transferase family 2</fullName>
    </submittedName>
</protein>